<dbReference type="Proteomes" id="UP001597063">
    <property type="component" value="Unassembled WGS sequence"/>
</dbReference>
<comment type="caution">
    <text evidence="1">The sequence shown here is derived from an EMBL/GenBank/DDBJ whole genome shotgun (WGS) entry which is preliminary data.</text>
</comment>
<dbReference type="RefSeq" id="WP_131755552.1">
    <property type="nucleotide sequence ID" value="NZ_CAACUY010000006.1"/>
</dbReference>
<protein>
    <submittedName>
        <fullName evidence="1">Uncharacterized protein</fullName>
    </submittedName>
</protein>
<dbReference type="EMBL" id="JBHTGP010000006">
    <property type="protein sequence ID" value="MFD0685491.1"/>
    <property type="molecule type" value="Genomic_DNA"/>
</dbReference>
<organism evidence="1 2">
    <name type="scientific">Actinomadura fibrosa</name>
    <dbReference type="NCBI Taxonomy" id="111802"/>
    <lineage>
        <taxon>Bacteria</taxon>
        <taxon>Bacillati</taxon>
        <taxon>Actinomycetota</taxon>
        <taxon>Actinomycetes</taxon>
        <taxon>Streptosporangiales</taxon>
        <taxon>Thermomonosporaceae</taxon>
        <taxon>Actinomadura</taxon>
    </lineage>
</organism>
<gene>
    <name evidence="1" type="ORF">ACFQZM_13350</name>
</gene>
<name>A0ABW2XGA6_9ACTN</name>
<sequence length="96" mass="10341">MDDRRTPEESLAALGAHLASRRMNVELTGTGLRVVNTRAAGCCAEAPHASDLITCRPRPGDAGRWWFFTSWSEPIARSDQIGIAAVLVLDHLGAQA</sequence>
<proteinExistence type="predicted"/>
<keyword evidence="2" id="KW-1185">Reference proteome</keyword>
<accession>A0ABW2XGA6</accession>
<evidence type="ECO:0000313" key="1">
    <source>
        <dbReference type="EMBL" id="MFD0685491.1"/>
    </source>
</evidence>
<reference evidence="2" key="1">
    <citation type="journal article" date="2019" name="Int. J. Syst. Evol. Microbiol.">
        <title>The Global Catalogue of Microorganisms (GCM) 10K type strain sequencing project: providing services to taxonomists for standard genome sequencing and annotation.</title>
        <authorList>
            <consortium name="The Broad Institute Genomics Platform"/>
            <consortium name="The Broad Institute Genome Sequencing Center for Infectious Disease"/>
            <person name="Wu L."/>
            <person name="Ma J."/>
        </authorList>
    </citation>
    <scope>NUCLEOTIDE SEQUENCE [LARGE SCALE GENOMIC DNA]</scope>
    <source>
        <strain evidence="2">JCM 9371</strain>
    </source>
</reference>
<evidence type="ECO:0000313" key="2">
    <source>
        <dbReference type="Proteomes" id="UP001597063"/>
    </source>
</evidence>